<dbReference type="Gene3D" id="2.60.40.790">
    <property type="match status" value="1"/>
</dbReference>
<dbReference type="Pfam" id="PF00175">
    <property type="entry name" value="NAD_binding_1"/>
    <property type="match status" value="1"/>
</dbReference>
<evidence type="ECO:0000256" key="12">
    <source>
        <dbReference type="ARBA" id="ARBA00023004"/>
    </source>
</evidence>
<evidence type="ECO:0000256" key="4">
    <source>
        <dbReference type="ARBA" id="ARBA00012011"/>
    </source>
</evidence>
<reference evidence="21 22" key="1">
    <citation type="submission" date="2019-09" db="EMBL/GenBank/DDBJ databases">
        <title>Bird 10,000 Genomes (B10K) Project - Family phase.</title>
        <authorList>
            <person name="Zhang G."/>
        </authorList>
    </citation>
    <scope>NUCLEOTIDE SEQUENCE [LARGE SCALE GENOMIC DNA]</scope>
    <source>
        <strain evidence="21">OUT-0022</strain>
        <tissue evidence="21">Blood</tissue>
    </source>
</reference>
<sequence length="490" mass="55871">QVPLKPGRSLMDWIRLTKSGKDLTGLKGRLIEVTEDELSKHNKKEDCWICIRGFVYNVTPYMEYHPGGEDELMKAAGTDGTDLFDQVHRWVNYESMLKECLVGRMAVKPIAAPKGEAFAYINFFLHQIPEDEVVIVILVVFSKLLTLDLVFKSNNYDWFQTDSLVTIVIYTKQKDMNAELVIVDCQDKRLRGEIIMDDHSYLVEVDLDHAVSEDVAVNIAEKVGKVEIILSKKDNIHWKVLGQAQEGHNTFVKRTDRGLFYRKCKLVSKTEVTHNTRLFCLMLPKGTHLHVPTGQHVYLKQIIAGTEVVKPYTPVLPFLPLDFQEPPRHNGVHIYLMIKIYSNGLFTQALDHLQIGDYIFVSNPEGNFKKSQVQTSEDLILLAGGTGFTPMVKLLNFALTEVSCLRTVKLIFFNKTEDDILWKNQLEQLALKDERFEVQFILSQPTKDWVGKQGKISSSLLSELVKRSRRDSKVLICICGPAPFTEQGVQ</sequence>
<dbReference type="InterPro" id="IPR018506">
    <property type="entry name" value="Cyt_B5_heme-BS"/>
</dbReference>
<dbReference type="InterPro" id="IPR007052">
    <property type="entry name" value="CS_dom"/>
</dbReference>
<feature type="domain" description="FAD-binding FR-type" evidence="20">
    <location>
        <begin position="259"/>
        <end position="371"/>
    </location>
</feature>
<evidence type="ECO:0000256" key="15">
    <source>
        <dbReference type="ARBA" id="ARBA00031842"/>
    </source>
</evidence>
<dbReference type="AlphaFoldDB" id="A0A7K7BWX2"/>
<dbReference type="InterPro" id="IPR036400">
    <property type="entry name" value="Cyt_B5-like_heme/steroid_sf"/>
</dbReference>
<dbReference type="PRINTS" id="PR00406">
    <property type="entry name" value="CYTB5RDTASE"/>
</dbReference>
<keyword evidence="12 17" id="KW-0408">Iron</keyword>
<dbReference type="PANTHER" id="PTHR46237">
    <property type="entry name" value="CYTOCHROME B5 REDUCTASE 4 FAMILY MEMBER"/>
    <property type="match status" value="1"/>
</dbReference>
<dbReference type="FunFam" id="3.40.50.80:FF:000021">
    <property type="entry name" value="Cytochrome b5 reductase 4"/>
    <property type="match status" value="1"/>
</dbReference>
<dbReference type="SUPFAM" id="SSF49764">
    <property type="entry name" value="HSP20-like chaperones"/>
    <property type="match status" value="1"/>
</dbReference>
<feature type="domain" description="CS" evidence="19">
    <location>
        <begin position="151"/>
        <end position="242"/>
    </location>
</feature>
<dbReference type="PROSITE" id="PS51384">
    <property type="entry name" value="FAD_FR"/>
    <property type="match status" value="1"/>
</dbReference>
<dbReference type="SUPFAM" id="SSF63380">
    <property type="entry name" value="Riboflavin synthase domain-like"/>
    <property type="match status" value="1"/>
</dbReference>
<dbReference type="FunFam" id="2.60.40.790:FF:000019">
    <property type="entry name" value="cytochrome b5 reductase 4 isoform X1"/>
    <property type="match status" value="1"/>
</dbReference>
<dbReference type="InterPro" id="IPR001199">
    <property type="entry name" value="Cyt_B5-like_heme/steroid-bd"/>
</dbReference>
<proteinExistence type="inferred from homology"/>
<keyword evidence="11" id="KW-0560">Oxidoreductase</keyword>
<evidence type="ECO:0000256" key="17">
    <source>
        <dbReference type="RuleBase" id="RU362121"/>
    </source>
</evidence>
<keyword evidence="22" id="KW-1185">Reference proteome</keyword>
<dbReference type="PROSITE" id="PS50255">
    <property type="entry name" value="CYTOCHROME_B5_2"/>
    <property type="match status" value="1"/>
</dbReference>
<feature type="domain" description="Cytochrome b5 heme-binding" evidence="18">
    <location>
        <begin position="30"/>
        <end position="106"/>
    </location>
</feature>
<evidence type="ECO:0000256" key="8">
    <source>
        <dbReference type="ARBA" id="ARBA00022723"/>
    </source>
</evidence>
<gene>
    <name evidence="21" type="primary">Cyb5r4</name>
    <name evidence="21" type="ORF">APHCOE_R07014</name>
</gene>
<dbReference type="Gene3D" id="2.40.30.10">
    <property type="entry name" value="Translation factors"/>
    <property type="match status" value="1"/>
</dbReference>
<accession>A0A7K7BWX2</accession>
<evidence type="ECO:0000259" key="20">
    <source>
        <dbReference type="PROSITE" id="PS51384"/>
    </source>
</evidence>
<dbReference type="SUPFAM" id="SSF52343">
    <property type="entry name" value="Ferredoxin reductase-like, C-terminal NADP-linked domain"/>
    <property type="match status" value="1"/>
</dbReference>
<evidence type="ECO:0000256" key="14">
    <source>
        <dbReference type="ARBA" id="ARBA00030883"/>
    </source>
</evidence>
<dbReference type="PROSITE" id="PS51203">
    <property type="entry name" value="CS"/>
    <property type="match status" value="1"/>
</dbReference>
<dbReference type="GO" id="GO:0006801">
    <property type="term" value="P:superoxide metabolic process"/>
    <property type="evidence" value="ECO:0007669"/>
    <property type="project" value="TreeGrafter"/>
</dbReference>
<evidence type="ECO:0000256" key="7">
    <source>
        <dbReference type="ARBA" id="ARBA00022630"/>
    </source>
</evidence>
<comment type="catalytic activity">
    <reaction evidence="16">
        <text>2 Fe(III)-[cytochrome b5] + NADH = 2 Fe(II)-[cytochrome b5] + NAD(+) + H(+)</text>
        <dbReference type="Rhea" id="RHEA:46680"/>
        <dbReference type="Rhea" id="RHEA-COMP:10438"/>
        <dbReference type="Rhea" id="RHEA-COMP:10439"/>
        <dbReference type="ChEBI" id="CHEBI:15378"/>
        <dbReference type="ChEBI" id="CHEBI:29033"/>
        <dbReference type="ChEBI" id="CHEBI:29034"/>
        <dbReference type="ChEBI" id="CHEBI:57540"/>
        <dbReference type="ChEBI" id="CHEBI:57945"/>
        <dbReference type="EC" id="1.6.2.2"/>
    </reaction>
</comment>
<dbReference type="FunFam" id="3.10.120.10:FF:000001">
    <property type="entry name" value="Cytochrome b5 reductase 4"/>
    <property type="match status" value="1"/>
</dbReference>
<dbReference type="EMBL" id="VZSI01000024">
    <property type="protein sequence ID" value="NWY12608.1"/>
    <property type="molecule type" value="Genomic_DNA"/>
</dbReference>
<keyword evidence="7" id="KW-0285">Flavoprotein</keyword>
<dbReference type="PROSITE" id="PS00191">
    <property type="entry name" value="CYTOCHROME_B5_1"/>
    <property type="match status" value="1"/>
</dbReference>
<dbReference type="Pfam" id="PF04969">
    <property type="entry name" value="CS"/>
    <property type="match status" value="1"/>
</dbReference>
<keyword evidence="6 17" id="KW-0349">Heme</keyword>
<comment type="cofactor">
    <cofactor evidence="1">
        <name>FAD</name>
        <dbReference type="ChEBI" id="CHEBI:57692"/>
    </cofactor>
</comment>
<evidence type="ECO:0000256" key="10">
    <source>
        <dbReference type="ARBA" id="ARBA00022827"/>
    </source>
</evidence>
<evidence type="ECO:0000313" key="22">
    <source>
        <dbReference type="Proteomes" id="UP000575874"/>
    </source>
</evidence>
<feature type="non-terminal residue" evidence="21">
    <location>
        <position position="490"/>
    </location>
</feature>
<dbReference type="InterPro" id="IPR008333">
    <property type="entry name" value="Cbr1-like_FAD-bd_dom"/>
</dbReference>
<evidence type="ECO:0000256" key="2">
    <source>
        <dbReference type="ARBA" id="ARBA00004240"/>
    </source>
</evidence>
<dbReference type="InterPro" id="IPR039261">
    <property type="entry name" value="FNR_nucleotide-bd"/>
</dbReference>
<dbReference type="SUPFAM" id="SSF55856">
    <property type="entry name" value="Cytochrome b5-like heme/steroid binding domain"/>
    <property type="match status" value="1"/>
</dbReference>
<evidence type="ECO:0000259" key="19">
    <source>
        <dbReference type="PROSITE" id="PS51203"/>
    </source>
</evidence>
<comment type="caution">
    <text evidence="21">The sequence shown here is derived from an EMBL/GenBank/DDBJ whole genome shotgun (WGS) entry which is preliminary data.</text>
</comment>
<dbReference type="InterPro" id="IPR051872">
    <property type="entry name" value="Cytochrome_b5/Flavoprotein_Rdt"/>
</dbReference>
<comment type="subcellular location">
    <subcellularLocation>
        <location evidence="2">Endoplasmic reticulum</location>
    </subcellularLocation>
</comment>
<dbReference type="EC" id="1.6.2.2" evidence="4"/>
<comment type="similarity">
    <text evidence="3">Belongs to the flavoprotein pyridine nucleotide cytochrome reductase family.</text>
</comment>
<evidence type="ECO:0000256" key="16">
    <source>
        <dbReference type="ARBA" id="ARBA00047682"/>
    </source>
</evidence>
<dbReference type="InterPro" id="IPR017938">
    <property type="entry name" value="Riboflavin_synthase-like_b-brl"/>
</dbReference>
<dbReference type="Pfam" id="PF00173">
    <property type="entry name" value="Cyt-b5"/>
    <property type="match status" value="1"/>
</dbReference>
<dbReference type="Gene3D" id="3.40.50.80">
    <property type="entry name" value="Nucleotide-binding domain of ferredoxin-NADP reductase (FNR) module"/>
    <property type="match status" value="1"/>
</dbReference>
<evidence type="ECO:0000256" key="9">
    <source>
        <dbReference type="ARBA" id="ARBA00022824"/>
    </source>
</evidence>
<comment type="similarity">
    <text evidence="17">Belongs to the cytochrome b5 family.</text>
</comment>
<feature type="non-terminal residue" evidence="21">
    <location>
        <position position="1"/>
    </location>
</feature>
<evidence type="ECO:0000256" key="6">
    <source>
        <dbReference type="ARBA" id="ARBA00022617"/>
    </source>
</evidence>
<dbReference type="PANTHER" id="PTHR46237:SF1">
    <property type="entry name" value="CYTOCHROME B5 REDUCTASE 4"/>
    <property type="match status" value="1"/>
</dbReference>
<dbReference type="GO" id="GO:0005783">
    <property type="term" value="C:endoplasmic reticulum"/>
    <property type="evidence" value="ECO:0007669"/>
    <property type="project" value="UniProtKB-SubCell"/>
</dbReference>
<organism evidence="21 22">
    <name type="scientific">Aphelocoma coerulescens</name>
    <name type="common">Florida scrub-jay</name>
    <name type="synonym">Corvus coerulescens</name>
    <dbReference type="NCBI Taxonomy" id="39617"/>
    <lineage>
        <taxon>Eukaryota</taxon>
        <taxon>Metazoa</taxon>
        <taxon>Chordata</taxon>
        <taxon>Craniata</taxon>
        <taxon>Vertebrata</taxon>
        <taxon>Euteleostomi</taxon>
        <taxon>Archelosauria</taxon>
        <taxon>Archosauria</taxon>
        <taxon>Dinosauria</taxon>
        <taxon>Saurischia</taxon>
        <taxon>Theropoda</taxon>
        <taxon>Coelurosauria</taxon>
        <taxon>Aves</taxon>
        <taxon>Neognathae</taxon>
        <taxon>Neoaves</taxon>
        <taxon>Telluraves</taxon>
        <taxon>Australaves</taxon>
        <taxon>Passeriformes</taxon>
        <taxon>Corvoidea</taxon>
        <taxon>Corvidae</taxon>
        <taxon>Aphelocoma</taxon>
    </lineage>
</organism>
<dbReference type="InterPro" id="IPR017927">
    <property type="entry name" value="FAD-bd_FR_type"/>
</dbReference>
<evidence type="ECO:0000313" key="21">
    <source>
        <dbReference type="EMBL" id="NWY12608.1"/>
    </source>
</evidence>
<dbReference type="CDD" id="cd06183">
    <property type="entry name" value="cyt_b5_reduct_like"/>
    <property type="match status" value="1"/>
</dbReference>
<evidence type="ECO:0000256" key="11">
    <source>
        <dbReference type="ARBA" id="ARBA00023002"/>
    </source>
</evidence>
<name>A0A7K7BWX2_APHCE</name>
<keyword evidence="13" id="KW-0520">NAD</keyword>
<dbReference type="GO" id="GO:0046872">
    <property type="term" value="F:metal ion binding"/>
    <property type="evidence" value="ECO:0007669"/>
    <property type="project" value="UniProtKB-UniRule"/>
</dbReference>
<dbReference type="CDD" id="cd06490">
    <property type="entry name" value="p23_NCB5OR"/>
    <property type="match status" value="1"/>
</dbReference>
<protein>
    <recommendedName>
        <fullName evidence="5">Cytochrome b5 reductase 4</fullName>
        <ecNumber evidence="4">1.6.2.2</ecNumber>
    </recommendedName>
    <alternativeName>
        <fullName evidence="15">Flavohemoprotein b5/b5R</fullName>
    </alternativeName>
    <alternativeName>
        <fullName evidence="14">cb5/cb5R</fullName>
    </alternativeName>
</protein>
<dbReference type="Proteomes" id="UP000575874">
    <property type="component" value="Unassembled WGS sequence"/>
</dbReference>
<dbReference type="FunFam" id="2.40.30.10:FF:000063">
    <property type="entry name" value="Cytochrome b5 reductase 4"/>
    <property type="match status" value="1"/>
</dbReference>
<evidence type="ECO:0000259" key="18">
    <source>
        <dbReference type="PROSITE" id="PS50255"/>
    </source>
</evidence>
<evidence type="ECO:0000256" key="13">
    <source>
        <dbReference type="ARBA" id="ARBA00023027"/>
    </source>
</evidence>
<dbReference type="Pfam" id="PF00970">
    <property type="entry name" value="FAD_binding_6"/>
    <property type="match status" value="1"/>
</dbReference>
<dbReference type="PRINTS" id="PR00363">
    <property type="entry name" value="CYTOCHROMEB5"/>
</dbReference>
<dbReference type="GO" id="GO:0090524">
    <property type="term" value="F:cytochrome-b5 reductase activity, acting on NADH"/>
    <property type="evidence" value="ECO:0007669"/>
    <property type="project" value="UniProtKB-EC"/>
</dbReference>
<dbReference type="InterPro" id="IPR037908">
    <property type="entry name" value="p23_NCB5OR"/>
</dbReference>
<dbReference type="Gene3D" id="3.10.120.10">
    <property type="entry name" value="Cytochrome b5-like heme/steroid binding domain"/>
    <property type="match status" value="1"/>
</dbReference>
<keyword evidence="8 17" id="KW-0479">Metal-binding</keyword>
<evidence type="ECO:0000256" key="5">
    <source>
        <dbReference type="ARBA" id="ARBA00022339"/>
    </source>
</evidence>
<keyword evidence="9" id="KW-0256">Endoplasmic reticulum</keyword>
<evidence type="ECO:0000256" key="1">
    <source>
        <dbReference type="ARBA" id="ARBA00001974"/>
    </source>
</evidence>
<keyword evidence="10" id="KW-0274">FAD</keyword>
<dbReference type="InterPro" id="IPR001433">
    <property type="entry name" value="OxRdtase_FAD/NAD-bd"/>
</dbReference>
<dbReference type="GO" id="GO:0020037">
    <property type="term" value="F:heme binding"/>
    <property type="evidence" value="ECO:0007669"/>
    <property type="project" value="UniProtKB-UniRule"/>
</dbReference>
<dbReference type="SMART" id="SM01117">
    <property type="entry name" value="Cyt-b5"/>
    <property type="match status" value="1"/>
</dbReference>
<evidence type="ECO:0000256" key="3">
    <source>
        <dbReference type="ARBA" id="ARBA00006105"/>
    </source>
</evidence>
<dbReference type="InterPro" id="IPR008978">
    <property type="entry name" value="HSP20-like_chaperone"/>
</dbReference>